<dbReference type="Gene3D" id="6.10.140.1840">
    <property type="match status" value="1"/>
</dbReference>
<accession>A0A2W4UCK8</accession>
<evidence type="ECO:0000313" key="2">
    <source>
        <dbReference type="Proteomes" id="UP000249354"/>
    </source>
</evidence>
<dbReference type="InterPro" id="IPR053747">
    <property type="entry name" value="Fluoresc_Recovery_Reg"/>
</dbReference>
<dbReference type="EMBL" id="QBMC01000062">
    <property type="protein sequence ID" value="PZO17894.1"/>
    <property type="molecule type" value="Genomic_DNA"/>
</dbReference>
<dbReference type="Pfam" id="PF18032">
    <property type="entry name" value="FRP"/>
    <property type="match status" value="1"/>
</dbReference>
<proteinExistence type="predicted"/>
<evidence type="ECO:0000313" key="1">
    <source>
        <dbReference type="EMBL" id="PZO17894.1"/>
    </source>
</evidence>
<evidence type="ECO:0008006" key="3">
    <source>
        <dbReference type="Google" id="ProtNLM"/>
    </source>
</evidence>
<name>A0A2W4UCK8_9CYAN</name>
<sequence length="108" mass="12454">MQQAEVQWSPEEKKIAQAALEGARDREIEAVIKSIRENAGLISQIEDVWQLHDYLSAKRHEIDGKYDDRESFLMFTLSRLIKDGLIDLVDLSGLEPEKQSKVKILTRM</sequence>
<dbReference type="AlphaFoldDB" id="A0A2W4UCK8"/>
<dbReference type="GO" id="GO:0042651">
    <property type="term" value="C:thylakoid membrane"/>
    <property type="evidence" value="ECO:0007669"/>
    <property type="project" value="InterPro"/>
</dbReference>
<organism evidence="1 2">
    <name type="scientific">Leptolyngbya foveolarum</name>
    <dbReference type="NCBI Taxonomy" id="47253"/>
    <lineage>
        <taxon>Bacteria</taxon>
        <taxon>Bacillati</taxon>
        <taxon>Cyanobacteriota</taxon>
        <taxon>Cyanophyceae</taxon>
        <taxon>Leptolyngbyales</taxon>
        <taxon>Leptolyngbyaceae</taxon>
        <taxon>Leptolyngbya group</taxon>
        <taxon>Leptolyngbya</taxon>
    </lineage>
</organism>
<comment type="caution">
    <text evidence="1">The sequence shown here is derived from an EMBL/GenBank/DDBJ whole genome shotgun (WGS) entry which is preliminary data.</text>
</comment>
<dbReference type="InterPro" id="IPR041601">
    <property type="entry name" value="FRP"/>
</dbReference>
<reference evidence="2" key="1">
    <citation type="submission" date="2018-04" db="EMBL/GenBank/DDBJ databases">
        <authorList>
            <person name="Cornet L."/>
        </authorList>
    </citation>
    <scope>NUCLEOTIDE SEQUENCE [LARGE SCALE GENOMIC DNA]</scope>
</reference>
<dbReference type="Proteomes" id="UP000249354">
    <property type="component" value="Unassembled WGS sequence"/>
</dbReference>
<protein>
    <recommendedName>
        <fullName evidence="3">Fluorescence recovery protein</fullName>
    </recommendedName>
</protein>
<reference evidence="1 2" key="2">
    <citation type="submission" date="2018-06" db="EMBL/GenBank/DDBJ databases">
        <title>Metagenomic assembly of (sub)arctic Cyanobacteria and their associated microbiome from non-axenic cultures.</title>
        <authorList>
            <person name="Baurain D."/>
        </authorList>
    </citation>
    <scope>NUCLEOTIDE SEQUENCE [LARGE SCALE GENOMIC DNA]</scope>
    <source>
        <strain evidence="1">ULC129bin1</strain>
    </source>
</reference>
<gene>
    <name evidence="1" type="ORF">DCF25_10615</name>
</gene>